<dbReference type="Gene3D" id="1.10.555.10">
    <property type="entry name" value="Rho GTPase activation protein"/>
    <property type="match status" value="1"/>
</dbReference>
<reference evidence="7" key="1">
    <citation type="journal article" date="2010" name="Science">
        <title>Plasticity of animal genome architecture unmasked by rapid evolution of a pelagic tunicate.</title>
        <authorList>
            <person name="Denoeud F."/>
            <person name="Henriet S."/>
            <person name="Mungpakdee S."/>
            <person name="Aury J.M."/>
            <person name="Da Silva C."/>
            <person name="Brinkmann H."/>
            <person name="Mikhaleva J."/>
            <person name="Olsen L.C."/>
            <person name="Jubin C."/>
            <person name="Canestro C."/>
            <person name="Bouquet J.M."/>
            <person name="Danks G."/>
            <person name="Poulain J."/>
            <person name="Campsteijn C."/>
            <person name="Adamski M."/>
            <person name="Cross I."/>
            <person name="Yadetie F."/>
            <person name="Muffato M."/>
            <person name="Louis A."/>
            <person name="Butcher S."/>
            <person name="Tsagkogeorga G."/>
            <person name="Konrad A."/>
            <person name="Singh S."/>
            <person name="Jensen M.F."/>
            <person name="Cong E.H."/>
            <person name="Eikeseth-Otteraa H."/>
            <person name="Noel B."/>
            <person name="Anthouard V."/>
            <person name="Porcel B.M."/>
            <person name="Kachouri-Lafond R."/>
            <person name="Nishino A."/>
            <person name="Ugolini M."/>
            <person name="Chourrout P."/>
            <person name="Nishida H."/>
            <person name="Aasland R."/>
            <person name="Huzurbazar S."/>
            <person name="Westhof E."/>
            <person name="Delsuc F."/>
            <person name="Lehrach H."/>
            <person name="Reinhardt R."/>
            <person name="Weissenbach J."/>
            <person name="Roy S.W."/>
            <person name="Artiguenave F."/>
            <person name="Postlethwait J.H."/>
            <person name="Manak J.R."/>
            <person name="Thompson E.M."/>
            <person name="Jaillon O."/>
            <person name="Du Pasquier L."/>
            <person name="Boudinot P."/>
            <person name="Liberles D.A."/>
            <person name="Volff J.N."/>
            <person name="Philippe H."/>
            <person name="Lenhard B."/>
            <person name="Roest Crollius H."/>
            <person name="Wincker P."/>
            <person name="Chourrout D."/>
        </authorList>
    </citation>
    <scope>NUCLEOTIDE SEQUENCE [LARGE SCALE GENOMIC DNA]</scope>
</reference>
<dbReference type="Gene3D" id="3.30.60.20">
    <property type="match status" value="1"/>
</dbReference>
<dbReference type="InterPro" id="IPR051854">
    <property type="entry name" value="Rho-type_GAP"/>
</dbReference>
<dbReference type="SUPFAM" id="SSF48350">
    <property type="entry name" value="GTPase activation domain, GAP"/>
    <property type="match status" value="1"/>
</dbReference>
<dbReference type="SUPFAM" id="SSF57889">
    <property type="entry name" value="Cysteine-rich domain"/>
    <property type="match status" value="1"/>
</dbReference>
<evidence type="ECO:0000313" key="7">
    <source>
        <dbReference type="EMBL" id="CBY09021.1"/>
    </source>
</evidence>
<feature type="compositionally biased region" description="Polar residues" evidence="4">
    <location>
        <begin position="1"/>
        <end position="11"/>
    </location>
</feature>
<evidence type="ECO:0008006" key="9">
    <source>
        <dbReference type="Google" id="ProtNLM"/>
    </source>
</evidence>
<evidence type="ECO:0000313" key="8">
    <source>
        <dbReference type="Proteomes" id="UP000001307"/>
    </source>
</evidence>
<accession>E4XBP6</accession>
<dbReference type="PANTHER" id="PTHR46075">
    <property type="entry name" value="CHIMERIN FAMILY MEMBER"/>
    <property type="match status" value="1"/>
</dbReference>
<evidence type="ECO:0000256" key="1">
    <source>
        <dbReference type="ARBA" id="ARBA00022468"/>
    </source>
</evidence>
<evidence type="ECO:0000259" key="5">
    <source>
        <dbReference type="PROSITE" id="PS50081"/>
    </source>
</evidence>
<sequence length="302" mass="33817">MFSSIRRSLNFSKKKSRPAPVTRSQSTPASGMRPCLKGPHYVKEHNFKVANLKTNRYCHYCGNYMWGLVHQGVQCSDCGTTAHKNCSRHIPHDCCPDPKLVQKVFGVDLVSIVNLHGTVRPLVVGLVVSELERRGAYRTEGLYRENGDGSVIDKLKAQIDHSVAEVQLDQVDSYSLASLLKMYLRELPKALIDDSIVDRLYNAVDLSSESSHIAINMIKTTLESLHPAHLSTLQFLINHLSRVESCRDVNRMTAENLGVCFGPVICRGKQQLNISKAVQEAQAQKQLVSFLIQHQHLIFGRS</sequence>
<dbReference type="InParanoid" id="E4XBP6"/>
<keyword evidence="3" id="KW-0862">Zinc</keyword>
<evidence type="ECO:0000256" key="2">
    <source>
        <dbReference type="ARBA" id="ARBA00022723"/>
    </source>
</evidence>
<evidence type="ECO:0000256" key="4">
    <source>
        <dbReference type="SAM" id="MobiDB-lite"/>
    </source>
</evidence>
<dbReference type="CDD" id="cd20806">
    <property type="entry name" value="C1_CHN"/>
    <property type="match status" value="1"/>
</dbReference>
<dbReference type="SMART" id="SM00109">
    <property type="entry name" value="C1"/>
    <property type="match status" value="1"/>
</dbReference>
<name>E4XBP6_OIKDI</name>
<dbReference type="EMBL" id="FN653034">
    <property type="protein sequence ID" value="CBY09021.1"/>
    <property type="molecule type" value="Genomic_DNA"/>
</dbReference>
<protein>
    <recommendedName>
        <fullName evidence="9">Rho-GAP domain-containing protein</fullName>
    </recommendedName>
</protein>
<feature type="domain" description="Rho-GAP" evidence="6">
    <location>
        <begin position="107"/>
        <end position="299"/>
    </location>
</feature>
<dbReference type="InterPro" id="IPR000198">
    <property type="entry name" value="RhoGAP_dom"/>
</dbReference>
<dbReference type="AlphaFoldDB" id="E4XBP6"/>
<feature type="region of interest" description="Disordered" evidence="4">
    <location>
        <begin position="1"/>
        <end position="34"/>
    </location>
</feature>
<dbReference type="GO" id="GO:0005096">
    <property type="term" value="F:GTPase activator activity"/>
    <property type="evidence" value="ECO:0007669"/>
    <property type="project" value="UniProtKB-KW"/>
</dbReference>
<dbReference type="PANTHER" id="PTHR46075:SF2">
    <property type="entry name" value="RHO GTPASE ACTIVATING PROTEIN AT 5A, ISOFORM A"/>
    <property type="match status" value="1"/>
</dbReference>
<dbReference type="Proteomes" id="UP000001307">
    <property type="component" value="Unassembled WGS sequence"/>
</dbReference>
<dbReference type="InterPro" id="IPR046349">
    <property type="entry name" value="C1-like_sf"/>
</dbReference>
<evidence type="ECO:0000256" key="3">
    <source>
        <dbReference type="ARBA" id="ARBA00022833"/>
    </source>
</evidence>
<proteinExistence type="predicted"/>
<keyword evidence="2" id="KW-0479">Metal-binding</keyword>
<dbReference type="InterPro" id="IPR008936">
    <property type="entry name" value="Rho_GTPase_activation_prot"/>
</dbReference>
<dbReference type="PRINTS" id="PR00008">
    <property type="entry name" value="DAGPEDOMAIN"/>
</dbReference>
<organism evidence="7">
    <name type="scientific">Oikopleura dioica</name>
    <name type="common">Tunicate</name>
    <dbReference type="NCBI Taxonomy" id="34765"/>
    <lineage>
        <taxon>Eukaryota</taxon>
        <taxon>Metazoa</taxon>
        <taxon>Chordata</taxon>
        <taxon>Tunicata</taxon>
        <taxon>Appendicularia</taxon>
        <taxon>Copelata</taxon>
        <taxon>Oikopleuridae</taxon>
        <taxon>Oikopleura</taxon>
    </lineage>
</organism>
<dbReference type="GO" id="GO:0046872">
    <property type="term" value="F:metal ion binding"/>
    <property type="evidence" value="ECO:0007669"/>
    <property type="project" value="UniProtKB-KW"/>
</dbReference>
<dbReference type="CDD" id="cd00159">
    <property type="entry name" value="RhoGAP"/>
    <property type="match status" value="1"/>
</dbReference>
<gene>
    <name evidence="7" type="ORF">GSOID_T00006550001</name>
</gene>
<dbReference type="PROSITE" id="PS50081">
    <property type="entry name" value="ZF_DAG_PE_2"/>
    <property type="match status" value="1"/>
</dbReference>
<dbReference type="GO" id="GO:0007165">
    <property type="term" value="P:signal transduction"/>
    <property type="evidence" value="ECO:0007669"/>
    <property type="project" value="InterPro"/>
</dbReference>
<dbReference type="Pfam" id="PF00620">
    <property type="entry name" value="RhoGAP"/>
    <property type="match status" value="1"/>
</dbReference>
<dbReference type="PROSITE" id="PS50238">
    <property type="entry name" value="RHOGAP"/>
    <property type="match status" value="1"/>
</dbReference>
<dbReference type="SMART" id="SM00324">
    <property type="entry name" value="RhoGAP"/>
    <property type="match status" value="1"/>
</dbReference>
<dbReference type="InterPro" id="IPR002219">
    <property type="entry name" value="PKC_DAG/PE"/>
</dbReference>
<evidence type="ECO:0000259" key="6">
    <source>
        <dbReference type="PROSITE" id="PS50238"/>
    </source>
</evidence>
<keyword evidence="8" id="KW-1185">Reference proteome</keyword>
<feature type="domain" description="Phorbol-ester/DAG-type" evidence="5">
    <location>
        <begin position="44"/>
        <end position="94"/>
    </location>
</feature>
<dbReference type="InterPro" id="IPR020454">
    <property type="entry name" value="DAG/PE-bd"/>
</dbReference>
<dbReference type="Pfam" id="PF00130">
    <property type="entry name" value="C1_1"/>
    <property type="match status" value="1"/>
</dbReference>
<keyword evidence="1" id="KW-0343">GTPase activation</keyword>
<dbReference type="OrthoDB" id="3196451at2759"/>
<dbReference type="FunFam" id="3.30.60.20:FF:000025">
    <property type="entry name" value="Chimaerin"/>
    <property type="match status" value="1"/>
</dbReference>
<dbReference type="FunCoup" id="E4XBP6">
    <property type="interactions" value="33"/>
</dbReference>